<accession>L7CCR1</accession>
<evidence type="ECO:0000313" key="2">
    <source>
        <dbReference type="Proteomes" id="UP000010959"/>
    </source>
</evidence>
<organism evidence="1 2">
    <name type="scientific">Rhodopirellula baltica SWK14</name>
    <dbReference type="NCBI Taxonomy" id="993516"/>
    <lineage>
        <taxon>Bacteria</taxon>
        <taxon>Pseudomonadati</taxon>
        <taxon>Planctomycetota</taxon>
        <taxon>Planctomycetia</taxon>
        <taxon>Pirellulales</taxon>
        <taxon>Pirellulaceae</taxon>
        <taxon>Rhodopirellula</taxon>
    </lineage>
</organism>
<reference evidence="1 2" key="1">
    <citation type="journal article" date="2013" name="Mar. Genomics">
        <title>Expression of sulfatases in Rhodopirellula baltica and the diversity of sulfatases in the genus Rhodopirellula.</title>
        <authorList>
            <person name="Wegner C.E."/>
            <person name="Richter-Heitmann T."/>
            <person name="Klindworth A."/>
            <person name="Klockow C."/>
            <person name="Richter M."/>
            <person name="Achstetter T."/>
            <person name="Glockner F.O."/>
            <person name="Harder J."/>
        </authorList>
    </citation>
    <scope>NUCLEOTIDE SEQUENCE [LARGE SCALE GENOMIC DNA]</scope>
    <source>
        <strain evidence="1 2">SWK14</strain>
    </source>
</reference>
<protein>
    <submittedName>
        <fullName evidence="1">Uncharacterized protein</fullName>
    </submittedName>
</protein>
<proteinExistence type="predicted"/>
<dbReference type="AlphaFoldDB" id="L7CCR1"/>
<name>L7CCR1_RHOBT</name>
<dbReference type="Proteomes" id="UP000010959">
    <property type="component" value="Unassembled WGS sequence"/>
</dbReference>
<evidence type="ECO:0000313" key="1">
    <source>
        <dbReference type="EMBL" id="ELP31422.1"/>
    </source>
</evidence>
<comment type="caution">
    <text evidence="1">The sequence shown here is derived from an EMBL/GenBank/DDBJ whole genome shotgun (WGS) entry which is preliminary data.</text>
</comment>
<gene>
    <name evidence="1" type="ORF">RBSWK_04643</name>
</gene>
<dbReference type="EMBL" id="AMWG01000124">
    <property type="protein sequence ID" value="ELP31422.1"/>
    <property type="molecule type" value="Genomic_DNA"/>
</dbReference>
<sequence>MTCDENTDECGPAARRLQFGIGPTAAVFRLVTSVSACTLFS</sequence>